<keyword evidence="1" id="KW-0472">Membrane</keyword>
<feature type="transmembrane region" description="Helical" evidence="1">
    <location>
        <begin position="74"/>
        <end position="91"/>
    </location>
</feature>
<keyword evidence="1" id="KW-1133">Transmembrane helix</keyword>
<comment type="caution">
    <text evidence="2">The sequence shown here is derived from an EMBL/GenBank/DDBJ whole genome shotgun (WGS) entry which is preliminary data.</text>
</comment>
<evidence type="ECO:0000256" key="1">
    <source>
        <dbReference type="SAM" id="Phobius"/>
    </source>
</evidence>
<name>A0A2M7TGC9_9BACT</name>
<feature type="transmembrane region" description="Helical" evidence="1">
    <location>
        <begin position="18"/>
        <end position="36"/>
    </location>
</feature>
<protein>
    <submittedName>
        <fullName evidence="2">Uncharacterized protein</fullName>
    </submittedName>
</protein>
<feature type="transmembrane region" description="Helical" evidence="1">
    <location>
        <begin position="269"/>
        <end position="290"/>
    </location>
</feature>
<sequence length="328" mass="35924">MDLPITDGASLDRSKIKIIVLAFFGVVFSFASGFFLQVFMVNGGGNNLLLSFLSGLGFMAVFLLCVFFIKTGWIVNLAIFIQSLAFFVLFYDRLSAMVGIGAVLGFLFFISGIYAGRSELENSLEIKFWKIGKKVLPKAIAGIAIFAGVVCASFIDVGSKEFFIPRGAFNAVVSPMADSGLLEKIAPGFDFSGSTEEMIRNIAMRKIENNPQLKILPDSIKEELAGKAVQEVKNQTAGMAGTDLNFQGKLSDTMYDFLAVKFYSLPESILNSTPIIVAIFIFLAIISFVWPIRLIAAFVSFLLYETFLALGFGVIIFEGRSKENVILK</sequence>
<feature type="transmembrane region" description="Helical" evidence="1">
    <location>
        <begin position="135"/>
        <end position="155"/>
    </location>
</feature>
<evidence type="ECO:0000313" key="3">
    <source>
        <dbReference type="Proteomes" id="UP000230553"/>
    </source>
</evidence>
<gene>
    <name evidence="2" type="ORF">COY31_01280</name>
</gene>
<feature type="transmembrane region" description="Helical" evidence="1">
    <location>
        <begin position="48"/>
        <end position="69"/>
    </location>
</feature>
<proteinExistence type="predicted"/>
<dbReference type="AlphaFoldDB" id="A0A2M7TGC9"/>
<reference evidence="3" key="1">
    <citation type="submission" date="2017-09" db="EMBL/GenBank/DDBJ databases">
        <title>Depth-based differentiation of microbial function through sediment-hosted aquifers and enrichment of novel symbionts in the deep terrestrial subsurface.</title>
        <authorList>
            <person name="Probst A.J."/>
            <person name="Ladd B."/>
            <person name="Jarett J.K."/>
            <person name="Geller-Mcgrath D.E."/>
            <person name="Sieber C.M.K."/>
            <person name="Emerson J.B."/>
            <person name="Anantharaman K."/>
            <person name="Thomas B.C."/>
            <person name="Malmstrom R."/>
            <person name="Stieglmeier M."/>
            <person name="Klingl A."/>
            <person name="Woyke T."/>
            <person name="Ryan C.M."/>
            <person name="Banfield J.F."/>
        </authorList>
    </citation>
    <scope>NUCLEOTIDE SEQUENCE [LARGE SCALE GENOMIC DNA]</scope>
</reference>
<keyword evidence="1" id="KW-0812">Transmembrane</keyword>
<dbReference type="Proteomes" id="UP000230553">
    <property type="component" value="Unassembled WGS sequence"/>
</dbReference>
<feature type="transmembrane region" description="Helical" evidence="1">
    <location>
        <begin position="97"/>
        <end position="115"/>
    </location>
</feature>
<accession>A0A2M7TGC9</accession>
<dbReference type="EMBL" id="PFNM01000026">
    <property type="protein sequence ID" value="PIZ44996.1"/>
    <property type="molecule type" value="Genomic_DNA"/>
</dbReference>
<evidence type="ECO:0000313" key="2">
    <source>
        <dbReference type="EMBL" id="PIZ44996.1"/>
    </source>
</evidence>
<organism evidence="2 3">
    <name type="scientific">Candidatus Wolfebacteria bacterium CG_4_10_14_0_2_um_filter_39_18</name>
    <dbReference type="NCBI Taxonomy" id="1975061"/>
    <lineage>
        <taxon>Bacteria</taxon>
        <taxon>Candidatus Wolfeibacteriota</taxon>
    </lineage>
</organism>
<feature type="transmembrane region" description="Helical" evidence="1">
    <location>
        <begin position="297"/>
        <end position="317"/>
    </location>
</feature>